<comment type="caution">
    <text evidence="1">The sequence shown here is derived from an EMBL/GenBank/DDBJ whole genome shotgun (WGS) entry which is preliminary data.</text>
</comment>
<dbReference type="AlphaFoldDB" id="A0A2V1GUV6"/>
<proteinExistence type="predicted"/>
<keyword evidence="2" id="KW-1185">Reference proteome</keyword>
<organism evidence="1 2">
    <name type="scientific">Pelagibaculum spongiae</name>
    <dbReference type="NCBI Taxonomy" id="2080658"/>
    <lineage>
        <taxon>Bacteria</taxon>
        <taxon>Pseudomonadati</taxon>
        <taxon>Pseudomonadota</taxon>
        <taxon>Gammaproteobacteria</taxon>
        <taxon>Oceanospirillales</taxon>
        <taxon>Pelagibaculum</taxon>
    </lineage>
</organism>
<sequence>MDALAFFSEILRQYKINQEIELIFLTYGAYGKNLIKKIFQVFLIAKNSLSMQVILEKTINSLLLNHSFQNSPIALISLLSGKAKKKPTDFTMTLALLCT</sequence>
<dbReference type="RefSeq" id="WP_116687745.1">
    <property type="nucleotide sequence ID" value="NZ_CAWNYD010000005.1"/>
</dbReference>
<name>A0A2V1GUV6_9GAMM</name>
<evidence type="ECO:0000313" key="2">
    <source>
        <dbReference type="Proteomes" id="UP000244906"/>
    </source>
</evidence>
<evidence type="ECO:0000313" key="1">
    <source>
        <dbReference type="EMBL" id="PVZ68417.1"/>
    </source>
</evidence>
<gene>
    <name evidence="1" type="ORF">DC094_14160</name>
</gene>
<dbReference type="Proteomes" id="UP000244906">
    <property type="component" value="Unassembled WGS sequence"/>
</dbReference>
<protein>
    <submittedName>
        <fullName evidence="1">Uncharacterized protein</fullName>
    </submittedName>
</protein>
<reference evidence="1 2" key="1">
    <citation type="submission" date="2018-04" db="EMBL/GenBank/DDBJ databases">
        <title>Thalassorhabdus spongiae gen. nov., sp. nov., isolated from a marine sponge in South-West Iceland.</title>
        <authorList>
            <person name="Knobloch S."/>
            <person name="Daussin A."/>
            <person name="Johannsson R."/>
            <person name="Marteinsson V.T."/>
        </authorList>
    </citation>
    <scope>NUCLEOTIDE SEQUENCE [LARGE SCALE GENOMIC DNA]</scope>
    <source>
        <strain evidence="1 2">Hp12</strain>
    </source>
</reference>
<dbReference type="EMBL" id="QDDL01000005">
    <property type="protein sequence ID" value="PVZ68417.1"/>
    <property type="molecule type" value="Genomic_DNA"/>
</dbReference>
<accession>A0A2V1GUV6</accession>